<protein>
    <submittedName>
        <fullName evidence="1">Uncharacterized protein</fullName>
    </submittedName>
</protein>
<keyword evidence="2" id="KW-1185">Reference proteome</keyword>
<organism evidence="1 2">
    <name type="scientific">Abditibacterium utsteinense</name>
    <dbReference type="NCBI Taxonomy" id="1960156"/>
    <lineage>
        <taxon>Bacteria</taxon>
        <taxon>Pseudomonadati</taxon>
        <taxon>Abditibacteriota</taxon>
        <taxon>Abditibacteriia</taxon>
        <taxon>Abditibacteriales</taxon>
        <taxon>Abditibacteriaceae</taxon>
        <taxon>Abditibacterium</taxon>
    </lineage>
</organism>
<gene>
    <name evidence="1" type="ORF">B1R32_10876</name>
</gene>
<evidence type="ECO:0000313" key="2">
    <source>
        <dbReference type="Proteomes" id="UP000237684"/>
    </source>
</evidence>
<proteinExistence type="predicted"/>
<dbReference type="RefSeq" id="WP_105483713.1">
    <property type="nucleotide sequence ID" value="NZ_NIGF01000008.1"/>
</dbReference>
<comment type="caution">
    <text evidence="1">The sequence shown here is derived from an EMBL/GenBank/DDBJ whole genome shotgun (WGS) entry which is preliminary data.</text>
</comment>
<name>A0A2S8ST02_9BACT</name>
<accession>A0A2S8ST02</accession>
<reference evidence="1 2" key="1">
    <citation type="journal article" date="2018" name="Syst. Appl. Microbiol.">
        <title>Abditibacterium utsteinense sp. nov., the first cultivated member of candidate phylum FBP, isolated from ice-free Antarctic soil samples.</title>
        <authorList>
            <person name="Tahon G."/>
            <person name="Tytgat B."/>
            <person name="Lebbe L."/>
            <person name="Carlier A."/>
            <person name="Willems A."/>
        </authorList>
    </citation>
    <scope>NUCLEOTIDE SEQUENCE [LARGE SCALE GENOMIC DNA]</scope>
    <source>
        <strain evidence="1 2">LMG 29911</strain>
    </source>
</reference>
<evidence type="ECO:0000313" key="1">
    <source>
        <dbReference type="EMBL" id="PQV63869.1"/>
    </source>
</evidence>
<dbReference type="Proteomes" id="UP000237684">
    <property type="component" value="Unassembled WGS sequence"/>
</dbReference>
<dbReference type="EMBL" id="NIGF01000008">
    <property type="protein sequence ID" value="PQV63869.1"/>
    <property type="molecule type" value="Genomic_DNA"/>
</dbReference>
<sequence length="99" mass="11694">MIFCQSNSELIEQIGLPSLVIEDYDAFIYLLMHGALWPNAPVEFDVDKLDKEKRWLYLLLLDRYFEAGLINPGLSLAQEDLNQLEIDYSKQFDWRKTHE</sequence>
<dbReference type="InParanoid" id="A0A2S8ST02"/>
<dbReference type="AlphaFoldDB" id="A0A2S8ST02"/>